<sequence length="176" mass="18934">MYSPSKAWRVLTVLGLASAAVVPFTAAQASPAVDRRQDNESRIVMYPVNGKCLDVKDVSQADGAPIIQYTCGNGANQRFVVTVLGGNEVEIRTFAGKCLDVKDRSQADGTPIIQYTCGGAYNQRFKIVSVAGGGYEIQTFANKCLDVMDRSYADGAPIIQNACKPEGNQQFAFEPV</sequence>
<dbReference type="CDD" id="cd00161">
    <property type="entry name" value="beta-trefoil_Ricin-like"/>
    <property type="match status" value="1"/>
</dbReference>
<accession>A0A1S2NUQ7</accession>
<proteinExistence type="predicted"/>
<dbReference type="InterPro" id="IPR035992">
    <property type="entry name" value="Ricin_B-like_lectins"/>
</dbReference>
<evidence type="ECO:0000256" key="1">
    <source>
        <dbReference type="SAM" id="SignalP"/>
    </source>
</evidence>
<dbReference type="RefSeq" id="WP_071369439.1">
    <property type="nucleotide sequence ID" value="NZ_MLYP01000096.1"/>
</dbReference>
<dbReference type="OrthoDB" id="4273937at2"/>
<dbReference type="STRING" id="1428652.BIV24_29005"/>
<comment type="caution">
    <text evidence="3">The sequence shown here is derived from an EMBL/GenBank/DDBJ whole genome shotgun (WGS) entry which is preliminary data.</text>
</comment>
<feature type="chain" id="PRO_5010182304" description="Ricin B lectin domain-containing protein" evidence="1">
    <location>
        <begin position="30"/>
        <end position="176"/>
    </location>
</feature>
<dbReference type="Gene3D" id="2.80.10.50">
    <property type="match status" value="3"/>
</dbReference>
<feature type="signal peptide" evidence="1">
    <location>
        <begin position="1"/>
        <end position="29"/>
    </location>
</feature>
<evidence type="ECO:0000313" key="3">
    <source>
        <dbReference type="EMBL" id="OIJ85210.1"/>
    </source>
</evidence>
<dbReference type="SUPFAM" id="SSF50370">
    <property type="entry name" value="Ricin B-like lectins"/>
    <property type="match status" value="1"/>
</dbReference>
<dbReference type="PROSITE" id="PS50231">
    <property type="entry name" value="RICIN_B_LECTIN"/>
    <property type="match status" value="1"/>
</dbReference>
<evidence type="ECO:0000259" key="2">
    <source>
        <dbReference type="SMART" id="SM00458"/>
    </source>
</evidence>
<dbReference type="AlphaFoldDB" id="A0A1S2NUQ7"/>
<name>A0A1S2NUQ7_9ACTN</name>
<dbReference type="EMBL" id="MLYP01000096">
    <property type="protein sequence ID" value="OIJ85210.1"/>
    <property type="molecule type" value="Genomic_DNA"/>
</dbReference>
<dbReference type="InterPro" id="IPR000772">
    <property type="entry name" value="Ricin_B_lectin"/>
</dbReference>
<gene>
    <name evidence="3" type="ORF">BIV24_29005</name>
</gene>
<keyword evidence="4" id="KW-1185">Reference proteome</keyword>
<dbReference type="SMART" id="SM00458">
    <property type="entry name" value="RICIN"/>
    <property type="match status" value="1"/>
</dbReference>
<organism evidence="3 4">
    <name type="scientific">Streptomyces colonosanans</name>
    <dbReference type="NCBI Taxonomy" id="1428652"/>
    <lineage>
        <taxon>Bacteria</taxon>
        <taxon>Bacillati</taxon>
        <taxon>Actinomycetota</taxon>
        <taxon>Actinomycetes</taxon>
        <taxon>Kitasatosporales</taxon>
        <taxon>Streptomycetaceae</taxon>
        <taxon>Streptomyces</taxon>
    </lineage>
</organism>
<protein>
    <recommendedName>
        <fullName evidence="2">Ricin B lectin domain-containing protein</fullName>
    </recommendedName>
</protein>
<keyword evidence="1" id="KW-0732">Signal</keyword>
<evidence type="ECO:0000313" key="4">
    <source>
        <dbReference type="Proteomes" id="UP000179935"/>
    </source>
</evidence>
<reference evidence="3 4" key="1">
    <citation type="submission" date="2016-10" db="EMBL/GenBank/DDBJ databases">
        <title>Genome sequence of Streptomyces sp. MUSC 93.</title>
        <authorList>
            <person name="Lee L.-H."/>
            <person name="Ser H.-L."/>
            <person name="Law J.W.-F."/>
        </authorList>
    </citation>
    <scope>NUCLEOTIDE SEQUENCE [LARGE SCALE GENOMIC DNA]</scope>
    <source>
        <strain evidence="3 4">MUSC 93</strain>
    </source>
</reference>
<dbReference type="Proteomes" id="UP000179935">
    <property type="component" value="Unassembled WGS sequence"/>
</dbReference>
<feature type="domain" description="Ricin B lectin" evidence="2">
    <location>
        <begin position="42"/>
        <end position="174"/>
    </location>
</feature>
<dbReference type="Pfam" id="PF14200">
    <property type="entry name" value="RicinB_lectin_2"/>
    <property type="match status" value="1"/>
</dbReference>